<gene>
    <name evidence="2" type="ORF">GCM10009804_29790</name>
</gene>
<comment type="caution">
    <text evidence="2">The sequence shown here is derived from an EMBL/GenBank/DDBJ whole genome shotgun (WGS) entry which is preliminary data.</text>
</comment>
<organism evidence="2 3">
    <name type="scientific">Kribbella hippodromi</name>
    <dbReference type="NCBI Taxonomy" id="434347"/>
    <lineage>
        <taxon>Bacteria</taxon>
        <taxon>Bacillati</taxon>
        <taxon>Actinomycetota</taxon>
        <taxon>Actinomycetes</taxon>
        <taxon>Propionibacteriales</taxon>
        <taxon>Kribbellaceae</taxon>
        <taxon>Kribbella</taxon>
    </lineage>
</organism>
<keyword evidence="3" id="KW-1185">Reference proteome</keyword>
<name>A0ABP4P250_9ACTN</name>
<sequence>MYQATGMLAIQLGASMEDALAMLRAHAFAQDPTLSEIAEQVVDRPIDFRDS</sequence>
<dbReference type="Gene3D" id="1.10.10.10">
    <property type="entry name" value="Winged helix-like DNA-binding domain superfamily/Winged helix DNA-binding domain"/>
    <property type="match status" value="1"/>
</dbReference>
<evidence type="ECO:0000313" key="3">
    <source>
        <dbReference type="Proteomes" id="UP001501705"/>
    </source>
</evidence>
<dbReference type="InterPro" id="IPR036388">
    <property type="entry name" value="WH-like_DNA-bd_sf"/>
</dbReference>
<dbReference type="Pfam" id="PF03861">
    <property type="entry name" value="ANTAR"/>
    <property type="match status" value="1"/>
</dbReference>
<protein>
    <recommendedName>
        <fullName evidence="1">ANTAR domain-containing protein</fullName>
    </recommendedName>
</protein>
<accession>A0ABP4P250</accession>
<feature type="domain" description="ANTAR" evidence="1">
    <location>
        <begin position="1"/>
        <end position="42"/>
    </location>
</feature>
<evidence type="ECO:0000313" key="2">
    <source>
        <dbReference type="EMBL" id="GAA1571444.1"/>
    </source>
</evidence>
<dbReference type="EMBL" id="BAAAPH010000008">
    <property type="protein sequence ID" value="GAA1571444.1"/>
    <property type="molecule type" value="Genomic_DNA"/>
</dbReference>
<proteinExistence type="predicted"/>
<dbReference type="PROSITE" id="PS50921">
    <property type="entry name" value="ANTAR"/>
    <property type="match status" value="1"/>
</dbReference>
<dbReference type="InterPro" id="IPR005561">
    <property type="entry name" value="ANTAR"/>
</dbReference>
<dbReference type="Proteomes" id="UP001501705">
    <property type="component" value="Unassembled WGS sequence"/>
</dbReference>
<reference evidence="3" key="1">
    <citation type="journal article" date="2019" name="Int. J. Syst. Evol. Microbiol.">
        <title>The Global Catalogue of Microorganisms (GCM) 10K type strain sequencing project: providing services to taxonomists for standard genome sequencing and annotation.</title>
        <authorList>
            <consortium name="The Broad Institute Genomics Platform"/>
            <consortium name="The Broad Institute Genome Sequencing Center for Infectious Disease"/>
            <person name="Wu L."/>
            <person name="Ma J."/>
        </authorList>
    </citation>
    <scope>NUCLEOTIDE SEQUENCE [LARGE SCALE GENOMIC DNA]</scope>
    <source>
        <strain evidence="3">JCM 15572</strain>
    </source>
</reference>
<evidence type="ECO:0000259" key="1">
    <source>
        <dbReference type="PROSITE" id="PS50921"/>
    </source>
</evidence>